<reference evidence="7" key="2">
    <citation type="submission" date="2021-04" db="EMBL/GenBank/DDBJ databases">
        <authorList>
            <person name="Zhang T."/>
            <person name="Zhang Y."/>
            <person name="Lu D."/>
            <person name="Zuo D."/>
            <person name="Du Z."/>
        </authorList>
    </citation>
    <scope>NUCLEOTIDE SEQUENCE</scope>
    <source>
        <strain evidence="7">JR1</strain>
    </source>
</reference>
<dbReference type="PROSITE" id="PS00523">
    <property type="entry name" value="SULFATASE_1"/>
    <property type="match status" value="1"/>
</dbReference>
<dbReference type="InterPro" id="IPR000917">
    <property type="entry name" value="Sulfatase_N"/>
</dbReference>
<dbReference type="GO" id="GO:0004065">
    <property type="term" value="F:arylsulfatase activity"/>
    <property type="evidence" value="ECO:0007669"/>
    <property type="project" value="TreeGrafter"/>
</dbReference>
<feature type="domain" description="Sulfatase N-terminal" evidence="6">
    <location>
        <begin position="30"/>
        <end position="366"/>
    </location>
</feature>
<gene>
    <name evidence="7" type="ORF">KDU71_06295</name>
</gene>
<dbReference type="AlphaFoldDB" id="A0A941F1P5"/>
<evidence type="ECO:0000256" key="1">
    <source>
        <dbReference type="ARBA" id="ARBA00008779"/>
    </source>
</evidence>
<dbReference type="Pfam" id="PF00884">
    <property type="entry name" value="Sulfatase"/>
    <property type="match status" value="1"/>
</dbReference>
<evidence type="ECO:0000256" key="4">
    <source>
        <dbReference type="ARBA" id="ARBA00022837"/>
    </source>
</evidence>
<accession>A0A941F1P5</accession>
<keyword evidence="2" id="KW-0479">Metal-binding</keyword>
<dbReference type="PANTHER" id="PTHR42693">
    <property type="entry name" value="ARYLSULFATASE FAMILY MEMBER"/>
    <property type="match status" value="1"/>
</dbReference>
<evidence type="ECO:0000256" key="5">
    <source>
        <dbReference type="SAM" id="SignalP"/>
    </source>
</evidence>
<organism evidence="7 8">
    <name type="scientific">Carboxylicivirga sediminis</name>
    <dbReference type="NCBI Taxonomy" id="2006564"/>
    <lineage>
        <taxon>Bacteria</taxon>
        <taxon>Pseudomonadati</taxon>
        <taxon>Bacteroidota</taxon>
        <taxon>Bacteroidia</taxon>
        <taxon>Marinilabiliales</taxon>
        <taxon>Marinilabiliaceae</taxon>
        <taxon>Carboxylicivirga</taxon>
    </lineage>
</organism>
<dbReference type="Gene3D" id="3.30.1120.10">
    <property type="match status" value="1"/>
</dbReference>
<reference evidence="7" key="1">
    <citation type="journal article" date="2018" name="Int. J. Syst. Evol. Microbiol.">
        <title>Carboxylicivirga sediminis sp. nov., isolated from coastal sediment.</title>
        <authorList>
            <person name="Wang F.Q."/>
            <person name="Ren L.H."/>
            <person name="Zou R.J."/>
            <person name="Sun Y.Z."/>
            <person name="Liu X.J."/>
            <person name="Jiang F."/>
            <person name="Liu L.J."/>
        </authorList>
    </citation>
    <scope>NUCLEOTIDE SEQUENCE</scope>
    <source>
        <strain evidence="7">JR1</strain>
    </source>
</reference>
<dbReference type="InterPro" id="IPR024607">
    <property type="entry name" value="Sulfatase_CS"/>
</dbReference>
<name>A0A941F1P5_9BACT</name>
<evidence type="ECO:0000256" key="3">
    <source>
        <dbReference type="ARBA" id="ARBA00022801"/>
    </source>
</evidence>
<dbReference type="Gene3D" id="3.40.720.10">
    <property type="entry name" value="Alkaline Phosphatase, subunit A"/>
    <property type="match status" value="1"/>
</dbReference>
<dbReference type="InterPro" id="IPR050738">
    <property type="entry name" value="Sulfatase"/>
</dbReference>
<keyword evidence="3" id="KW-0378">Hydrolase</keyword>
<dbReference type="Proteomes" id="UP000679220">
    <property type="component" value="Unassembled WGS sequence"/>
</dbReference>
<feature type="signal peptide" evidence="5">
    <location>
        <begin position="1"/>
        <end position="23"/>
    </location>
</feature>
<dbReference type="EMBL" id="JAGTAR010000007">
    <property type="protein sequence ID" value="MBR8535161.1"/>
    <property type="molecule type" value="Genomic_DNA"/>
</dbReference>
<keyword evidence="8" id="KW-1185">Reference proteome</keyword>
<comment type="caution">
    <text evidence="7">The sequence shown here is derived from an EMBL/GenBank/DDBJ whole genome shotgun (WGS) entry which is preliminary data.</text>
</comment>
<evidence type="ECO:0000313" key="7">
    <source>
        <dbReference type="EMBL" id="MBR8535161.1"/>
    </source>
</evidence>
<protein>
    <submittedName>
        <fullName evidence="7">Sulfatase</fullName>
    </submittedName>
</protein>
<keyword evidence="4" id="KW-0106">Calcium</keyword>
<dbReference type="InterPro" id="IPR017850">
    <property type="entry name" value="Alkaline_phosphatase_core_sf"/>
</dbReference>
<dbReference type="SUPFAM" id="SSF53649">
    <property type="entry name" value="Alkaline phosphatase-like"/>
    <property type="match status" value="1"/>
</dbReference>
<comment type="similarity">
    <text evidence="1">Belongs to the sulfatase family.</text>
</comment>
<evidence type="ECO:0000256" key="2">
    <source>
        <dbReference type="ARBA" id="ARBA00022723"/>
    </source>
</evidence>
<feature type="chain" id="PRO_5037898255" evidence="5">
    <location>
        <begin position="24"/>
        <end position="475"/>
    </location>
</feature>
<dbReference type="CDD" id="cd16026">
    <property type="entry name" value="GALNS_like"/>
    <property type="match status" value="1"/>
</dbReference>
<keyword evidence="5" id="KW-0732">Signal</keyword>
<evidence type="ECO:0000259" key="6">
    <source>
        <dbReference type="Pfam" id="PF00884"/>
    </source>
</evidence>
<dbReference type="GO" id="GO:0046872">
    <property type="term" value="F:metal ion binding"/>
    <property type="evidence" value="ECO:0007669"/>
    <property type="project" value="UniProtKB-KW"/>
</dbReference>
<dbReference type="PANTHER" id="PTHR42693:SF53">
    <property type="entry name" value="ENDO-4-O-SULFATASE"/>
    <property type="match status" value="1"/>
</dbReference>
<dbReference type="RefSeq" id="WP_212189068.1">
    <property type="nucleotide sequence ID" value="NZ_JAGTAR010000007.1"/>
</dbReference>
<evidence type="ECO:0000313" key="8">
    <source>
        <dbReference type="Proteomes" id="UP000679220"/>
    </source>
</evidence>
<sequence length="475" mass="52773">MNRIKYVILASVMISLTSLSAYGKEPVKQPNIIHILADDVGYDDLSCFGSKDISTPSLDELAAKGMKFTSFYAPHGTCTPSRAALITGRYAPRINEGQGLYVLFPHSKHGLEDEMETTIAELLKAQGYTTGLYGKWHLGHLPQYLPCVHGFDEFLGIPYPNDHGPERIGNSGWRPNGVSDPAIPLIEQAQVIKRCDNNDLAELPALFTREACKFIYRSVKEDKKPFYLQYANIETHTPWFVPKGFEGQSKAAAFGDAVEYLDRSVGIIMNTLKRLGIENNTIIVFSSDNGPLVHRDEELENCYGKFGFTNPERKHVLREGKYQERYDGGIRVSCIMTWPGNIPAGATCDEPIAAMDLFTTMARIAGADVPDDRVIDGKNILPLMKGEKGAKSPHKAIYGFRATGGLLSVRYKNWKLILPGKHWTGELTTPHLYDLSSDIGETINVAEQHPDVVKTIMRLAEDANKAIESNQPIEQ</sequence>
<proteinExistence type="inferred from homology"/>